<sequence>MKNNQISLFTKSSTSVVDLSDMDLKLKLLNRIHENKTHPTKHKIYDNIYESILLDQDALDAQEAEPSFHKRSHDNQDSPNNRKGEKKKKRQKDVGQPSTQTSRKDKAPMKSGLANAMRRTTWFDLLLKSNIDQNEDHIFGPSIVAIAKKLKEIIQKEELTIAYLEGAGLEKLKLHYKNDVKLEYHVDQLKAAVVSEAQWNSDEGDVSKPRSFECHMSKGSKPHPSFYNNNFYYLVDLSTKEKYTTSLTKHYAARYHIQDLPRLSLNDIEDMYLLKVQDNMHHLPSEDEKDFNNALLLFIRRTNKMGRSNERLKGRDWNDKDIMKSKEMVNKIDQVMKRREQLRRLEAYVGGCPKTINPRVFVRPM</sequence>
<feature type="compositionally biased region" description="Basic and acidic residues" evidence="1">
    <location>
        <begin position="73"/>
        <end position="83"/>
    </location>
</feature>
<evidence type="ECO:0000313" key="3">
    <source>
        <dbReference type="Proteomes" id="UP001151760"/>
    </source>
</evidence>
<dbReference type="Proteomes" id="UP001151760">
    <property type="component" value="Unassembled WGS sequence"/>
</dbReference>
<gene>
    <name evidence="2" type="ORF">Tco_0909800</name>
</gene>
<keyword evidence="3" id="KW-1185">Reference proteome</keyword>
<organism evidence="2 3">
    <name type="scientific">Tanacetum coccineum</name>
    <dbReference type="NCBI Taxonomy" id="301880"/>
    <lineage>
        <taxon>Eukaryota</taxon>
        <taxon>Viridiplantae</taxon>
        <taxon>Streptophyta</taxon>
        <taxon>Embryophyta</taxon>
        <taxon>Tracheophyta</taxon>
        <taxon>Spermatophyta</taxon>
        <taxon>Magnoliopsida</taxon>
        <taxon>eudicotyledons</taxon>
        <taxon>Gunneridae</taxon>
        <taxon>Pentapetalae</taxon>
        <taxon>asterids</taxon>
        <taxon>campanulids</taxon>
        <taxon>Asterales</taxon>
        <taxon>Asteraceae</taxon>
        <taxon>Asteroideae</taxon>
        <taxon>Anthemideae</taxon>
        <taxon>Anthemidinae</taxon>
        <taxon>Tanacetum</taxon>
    </lineage>
</organism>
<reference evidence="2" key="1">
    <citation type="journal article" date="2022" name="Int. J. Mol. Sci.">
        <title>Draft Genome of Tanacetum Coccineum: Genomic Comparison of Closely Related Tanacetum-Family Plants.</title>
        <authorList>
            <person name="Yamashiro T."/>
            <person name="Shiraishi A."/>
            <person name="Nakayama K."/>
            <person name="Satake H."/>
        </authorList>
    </citation>
    <scope>NUCLEOTIDE SEQUENCE</scope>
</reference>
<evidence type="ECO:0000256" key="1">
    <source>
        <dbReference type="SAM" id="MobiDB-lite"/>
    </source>
</evidence>
<evidence type="ECO:0000313" key="2">
    <source>
        <dbReference type="EMBL" id="GJT29525.1"/>
    </source>
</evidence>
<proteinExistence type="predicted"/>
<protein>
    <submittedName>
        <fullName evidence="2">Uncharacterized protein</fullName>
    </submittedName>
</protein>
<reference evidence="2" key="2">
    <citation type="submission" date="2022-01" db="EMBL/GenBank/DDBJ databases">
        <authorList>
            <person name="Yamashiro T."/>
            <person name="Shiraishi A."/>
            <person name="Satake H."/>
            <person name="Nakayama K."/>
        </authorList>
    </citation>
    <scope>NUCLEOTIDE SEQUENCE</scope>
</reference>
<dbReference type="EMBL" id="BQNB010014550">
    <property type="protein sequence ID" value="GJT29525.1"/>
    <property type="molecule type" value="Genomic_DNA"/>
</dbReference>
<feature type="region of interest" description="Disordered" evidence="1">
    <location>
        <begin position="62"/>
        <end position="113"/>
    </location>
</feature>
<accession>A0ABQ5CR77</accession>
<name>A0ABQ5CR77_9ASTR</name>
<comment type="caution">
    <text evidence="2">The sequence shown here is derived from an EMBL/GenBank/DDBJ whole genome shotgun (WGS) entry which is preliminary data.</text>
</comment>